<dbReference type="AlphaFoldDB" id="A0AAD6ZYT4"/>
<proteinExistence type="predicted"/>
<accession>A0AAD6ZYT4</accession>
<evidence type="ECO:0000313" key="2">
    <source>
        <dbReference type="Proteomes" id="UP001218218"/>
    </source>
</evidence>
<dbReference type="EMBL" id="JARIHO010000021">
    <property type="protein sequence ID" value="KAJ7346204.1"/>
    <property type="molecule type" value="Genomic_DNA"/>
</dbReference>
<sequence>LLHIPNNILNARPMRTYWNCITERSVGSLVWSSKSRKNPYTSFARRLCEIAQNSVIKVRYHLQDKLDLSNWHKEDTVGHAVLSCEFIV</sequence>
<protein>
    <submittedName>
        <fullName evidence="1">Uncharacterized protein</fullName>
    </submittedName>
</protein>
<organism evidence="1 2">
    <name type="scientific">Mycena albidolilacea</name>
    <dbReference type="NCBI Taxonomy" id="1033008"/>
    <lineage>
        <taxon>Eukaryota</taxon>
        <taxon>Fungi</taxon>
        <taxon>Dikarya</taxon>
        <taxon>Basidiomycota</taxon>
        <taxon>Agaricomycotina</taxon>
        <taxon>Agaricomycetes</taxon>
        <taxon>Agaricomycetidae</taxon>
        <taxon>Agaricales</taxon>
        <taxon>Marasmiineae</taxon>
        <taxon>Mycenaceae</taxon>
        <taxon>Mycena</taxon>
    </lineage>
</organism>
<feature type="non-terminal residue" evidence="1">
    <location>
        <position position="1"/>
    </location>
</feature>
<evidence type="ECO:0000313" key="1">
    <source>
        <dbReference type="EMBL" id="KAJ7346204.1"/>
    </source>
</evidence>
<gene>
    <name evidence="1" type="ORF">DFH08DRAFT_701146</name>
</gene>
<name>A0AAD6ZYT4_9AGAR</name>
<reference evidence="1" key="1">
    <citation type="submission" date="2023-03" db="EMBL/GenBank/DDBJ databases">
        <title>Massive genome expansion in bonnet fungi (Mycena s.s.) driven by repeated elements and novel gene families across ecological guilds.</title>
        <authorList>
            <consortium name="Lawrence Berkeley National Laboratory"/>
            <person name="Harder C.B."/>
            <person name="Miyauchi S."/>
            <person name="Viragh M."/>
            <person name="Kuo A."/>
            <person name="Thoen E."/>
            <person name="Andreopoulos B."/>
            <person name="Lu D."/>
            <person name="Skrede I."/>
            <person name="Drula E."/>
            <person name="Henrissat B."/>
            <person name="Morin E."/>
            <person name="Kohler A."/>
            <person name="Barry K."/>
            <person name="LaButti K."/>
            <person name="Morin E."/>
            <person name="Salamov A."/>
            <person name="Lipzen A."/>
            <person name="Mereny Z."/>
            <person name="Hegedus B."/>
            <person name="Baldrian P."/>
            <person name="Stursova M."/>
            <person name="Weitz H."/>
            <person name="Taylor A."/>
            <person name="Grigoriev I.V."/>
            <person name="Nagy L.G."/>
            <person name="Martin F."/>
            <person name="Kauserud H."/>
        </authorList>
    </citation>
    <scope>NUCLEOTIDE SEQUENCE</scope>
    <source>
        <strain evidence="1">CBHHK002</strain>
    </source>
</reference>
<dbReference type="Proteomes" id="UP001218218">
    <property type="component" value="Unassembled WGS sequence"/>
</dbReference>
<keyword evidence="2" id="KW-1185">Reference proteome</keyword>
<comment type="caution">
    <text evidence="1">The sequence shown here is derived from an EMBL/GenBank/DDBJ whole genome shotgun (WGS) entry which is preliminary data.</text>
</comment>